<dbReference type="Proteomes" id="UP000565576">
    <property type="component" value="Unassembled WGS sequence"/>
</dbReference>
<dbReference type="SUPFAM" id="SSF111369">
    <property type="entry name" value="HlyD-like secretion proteins"/>
    <property type="match status" value="2"/>
</dbReference>
<keyword evidence="1" id="KW-0812">Transmembrane</keyword>
<comment type="caution">
    <text evidence="3">The sequence shown here is derived from an EMBL/GenBank/DDBJ whole genome shotgun (WGS) entry which is preliminary data.</text>
</comment>
<gene>
    <name evidence="3" type="ORF">GGD46_001976</name>
</gene>
<evidence type="ECO:0000259" key="2">
    <source>
        <dbReference type="Pfam" id="PF25917"/>
    </source>
</evidence>
<organism evidence="3 4">
    <name type="scientific">Rhizobium lusitanum</name>
    <dbReference type="NCBI Taxonomy" id="293958"/>
    <lineage>
        <taxon>Bacteria</taxon>
        <taxon>Pseudomonadati</taxon>
        <taxon>Pseudomonadota</taxon>
        <taxon>Alphaproteobacteria</taxon>
        <taxon>Hyphomicrobiales</taxon>
        <taxon>Rhizobiaceae</taxon>
        <taxon>Rhizobium/Agrobacterium group</taxon>
        <taxon>Rhizobium</taxon>
    </lineage>
</organism>
<name>A0A7X0IPD7_9HYPH</name>
<feature type="domain" description="Multidrug resistance protein MdtA-like barrel-sandwich hybrid" evidence="2">
    <location>
        <begin position="39"/>
        <end position="228"/>
    </location>
</feature>
<dbReference type="PANTHER" id="PTHR30438:SF2">
    <property type="entry name" value="MEMBRANE PROTEIN"/>
    <property type="match status" value="1"/>
</dbReference>
<feature type="transmembrane region" description="Helical" evidence="1">
    <location>
        <begin position="7"/>
        <end position="24"/>
    </location>
</feature>
<accession>A0A7X0IPD7</accession>
<evidence type="ECO:0000313" key="3">
    <source>
        <dbReference type="EMBL" id="MBB6484698.1"/>
    </source>
</evidence>
<sequence>MLRTLRVVIGIVIVGVLGVLLWFATKPPPLIVQGEVSANRVDISPRVSGRVTKLNADVGDNVERGAVIAELESPQLTAALHMSEAALSVAEADLVRVNSTRPETIAARKAELAAADADVTLYQEDAGRQGRLITTGASTQARVDETARNLEAAIRKRESAEANLQLAVAGASKEEKALAAAQVEQAKASLGQQQTNVHELTIVAPISGQVTTRVAELGENFSAGAPIFSLIDLQNPWFTFNLREDLLKGLKVGDGFDVTVPALGEDKIPVKVTMINAQGQYATWRATRATGDFDLRTFEVRATPVKPVQGLRPGMSVIASWPPAGH</sequence>
<reference evidence="3 4" key="1">
    <citation type="submission" date="2020-08" db="EMBL/GenBank/DDBJ databases">
        <title>Genomic Encyclopedia of Type Strains, Phase IV (KMG-V): Genome sequencing to study the core and pangenomes of soil and plant-associated prokaryotes.</title>
        <authorList>
            <person name="Whitman W."/>
        </authorList>
    </citation>
    <scope>NUCLEOTIDE SEQUENCE [LARGE SCALE GENOMIC DNA]</scope>
    <source>
        <strain evidence="3 4">SEMIA 4060</strain>
    </source>
</reference>
<dbReference type="AlphaFoldDB" id="A0A7X0IPD7"/>
<proteinExistence type="predicted"/>
<dbReference type="RefSeq" id="WP_184703534.1">
    <property type="nucleotide sequence ID" value="NZ_JACHBG010000003.1"/>
</dbReference>
<dbReference type="InterPro" id="IPR058625">
    <property type="entry name" value="MdtA-like_BSH"/>
</dbReference>
<keyword evidence="1" id="KW-0472">Membrane</keyword>
<protein>
    <submittedName>
        <fullName evidence="3">HlyD family secretion protein</fullName>
    </submittedName>
</protein>
<dbReference type="Gene3D" id="2.40.50.100">
    <property type="match status" value="1"/>
</dbReference>
<dbReference type="Gene3D" id="2.40.30.170">
    <property type="match status" value="1"/>
</dbReference>
<dbReference type="Pfam" id="PF25917">
    <property type="entry name" value="BSH_RND"/>
    <property type="match status" value="1"/>
</dbReference>
<keyword evidence="1" id="KW-1133">Transmembrane helix</keyword>
<dbReference type="GO" id="GO:0005886">
    <property type="term" value="C:plasma membrane"/>
    <property type="evidence" value="ECO:0007669"/>
    <property type="project" value="TreeGrafter"/>
</dbReference>
<evidence type="ECO:0000256" key="1">
    <source>
        <dbReference type="SAM" id="Phobius"/>
    </source>
</evidence>
<dbReference type="PANTHER" id="PTHR30438">
    <property type="entry name" value="36 KDA ANTIGEN-RELATED"/>
    <property type="match status" value="1"/>
</dbReference>
<evidence type="ECO:0000313" key="4">
    <source>
        <dbReference type="Proteomes" id="UP000565576"/>
    </source>
</evidence>
<dbReference type="EMBL" id="JACHBG010000003">
    <property type="protein sequence ID" value="MBB6484698.1"/>
    <property type="molecule type" value="Genomic_DNA"/>
</dbReference>